<reference evidence="2 3" key="1">
    <citation type="submission" date="2020-01" db="EMBL/GenBank/DDBJ databases">
        <title>Muriicola jejuensis KCTC 22299.</title>
        <authorList>
            <person name="Wang G."/>
        </authorList>
    </citation>
    <scope>NUCLEOTIDE SEQUENCE [LARGE SCALE GENOMIC DNA]</scope>
    <source>
        <strain evidence="2 3">KCTC 22299</strain>
    </source>
</reference>
<comment type="caution">
    <text evidence="2">The sequence shown here is derived from an EMBL/GenBank/DDBJ whole genome shotgun (WGS) entry which is preliminary data.</text>
</comment>
<feature type="domain" description="DUF2061" evidence="1">
    <location>
        <begin position="10"/>
        <end position="60"/>
    </location>
</feature>
<feature type="domain" description="DUF2061" evidence="1">
    <location>
        <begin position="74"/>
        <end position="123"/>
    </location>
</feature>
<dbReference type="Proteomes" id="UP000468443">
    <property type="component" value="Unassembled WGS sequence"/>
</dbReference>
<gene>
    <name evidence="2" type="ORF">GWK09_13545</name>
</gene>
<evidence type="ECO:0000259" key="1">
    <source>
        <dbReference type="Pfam" id="PF09834"/>
    </source>
</evidence>
<sequence>MVTSHYKRHLAKTVTWRIVGTLDTILLSWIITGNPVTGLKIGGAEIITKMVLYYLHERIWFNRGIRDSRKRHLFKTLTWRAVGTLDTVLLSWFISGNPLTGLKIGFAEVVTKMILYYLHERVWYRINFGLEQHRESRSWRKT</sequence>
<dbReference type="InterPro" id="IPR018638">
    <property type="entry name" value="DUF2061_membrane"/>
</dbReference>
<dbReference type="EMBL" id="JAABOP010000005">
    <property type="protein sequence ID" value="NER11551.1"/>
    <property type="molecule type" value="Genomic_DNA"/>
</dbReference>
<accession>A0A6P0UE54</accession>
<protein>
    <submittedName>
        <fullName evidence="2">DUF2061 domain-containing protein</fullName>
    </submittedName>
</protein>
<proteinExistence type="predicted"/>
<dbReference type="AlphaFoldDB" id="A0A6P0UE54"/>
<evidence type="ECO:0000313" key="3">
    <source>
        <dbReference type="Proteomes" id="UP000468443"/>
    </source>
</evidence>
<evidence type="ECO:0000313" key="2">
    <source>
        <dbReference type="EMBL" id="NER11551.1"/>
    </source>
</evidence>
<name>A0A6P0UE54_9FLAO</name>
<dbReference type="Pfam" id="PF09834">
    <property type="entry name" value="DUF2061"/>
    <property type="match status" value="2"/>
</dbReference>
<keyword evidence="3" id="KW-1185">Reference proteome</keyword>
<dbReference type="RefSeq" id="WP_163694006.1">
    <property type="nucleotide sequence ID" value="NZ_FXTW01000003.1"/>
</dbReference>
<organism evidence="2 3">
    <name type="scientific">Muriicola jejuensis</name>
    <dbReference type="NCBI Taxonomy" id="504488"/>
    <lineage>
        <taxon>Bacteria</taxon>
        <taxon>Pseudomonadati</taxon>
        <taxon>Bacteroidota</taxon>
        <taxon>Flavobacteriia</taxon>
        <taxon>Flavobacteriales</taxon>
        <taxon>Flavobacteriaceae</taxon>
        <taxon>Muriicola</taxon>
    </lineage>
</organism>